<evidence type="ECO:0000256" key="1">
    <source>
        <dbReference type="ARBA" id="ARBA00004613"/>
    </source>
</evidence>
<dbReference type="Ensembl" id="ENSMMOT00000028835.1">
    <property type="protein sequence ID" value="ENSMMOP00000028355.1"/>
    <property type="gene ID" value="ENSMMOG00000021420.1"/>
</dbReference>
<dbReference type="GO" id="GO:0005179">
    <property type="term" value="F:hormone activity"/>
    <property type="evidence" value="ECO:0007669"/>
    <property type="project" value="UniProtKB-KW"/>
</dbReference>
<comment type="similarity">
    <text evidence="2">Belongs to the meteorin family.</text>
</comment>
<dbReference type="GO" id="GO:0090336">
    <property type="term" value="P:positive regulation of brown fat cell differentiation"/>
    <property type="evidence" value="ECO:0007669"/>
    <property type="project" value="TreeGrafter"/>
</dbReference>
<evidence type="ECO:0000256" key="4">
    <source>
        <dbReference type="ARBA" id="ARBA00022525"/>
    </source>
</evidence>
<reference evidence="8" key="2">
    <citation type="submission" date="2025-09" db="UniProtKB">
        <authorList>
            <consortium name="Ensembl"/>
        </authorList>
    </citation>
    <scope>IDENTIFICATION</scope>
</reference>
<protein>
    <recommendedName>
        <fullName evidence="3">Meteorin-like protein</fullName>
    </recommendedName>
</protein>
<dbReference type="GO" id="GO:0005615">
    <property type="term" value="C:extracellular space"/>
    <property type="evidence" value="ECO:0007669"/>
    <property type="project" value="TreeGrafter"/>
</dbReference>
<accession>A0A3Q3XH97</accession>
<evidence type="ECO:0000313" key="8">
    <source>
        <dbReference type="Ensembl" id="ENSMMOP00000028355.1"/>
    </source>
</evidence>
<name>A0A3Q3XH97_MOLML</name>
<evidence type="ECO:0000313" key="9">
    <source>
        <dbReference type="Proteomes" id="UP000261620"/>
    </source>
</evidence>
<keyword evidence="5" id="KW-0372">Hormone</keyword>
<evidence type="ECO:0000256" key="6">
    <source>
        <dbReference type="ARBA" id="ARBA00022729"/>
    </source>
</evidence>
<sequence length="384" mass="41963">MRPWGAGSGSGRGLERALACHSVNPAAGTRCCPRCKTSFSFLIACCPFTTTTRRRRRRRRRSRFSVSRGWTRHVARLRGASAHIILRVLAVGSSRARGALDTHAMLRRAPWAALWIAAGLLCAAEAQYSSDQCSWRGSGLSHESHRRDVEQVYLRCSQGSLEWLYPTGAIIVNLRPNTEPSPGHMADLHACVKPNPSSQGSHVYVERAGDLTLLQAEEEHARGEVRCFSLAGGALFVEAVPVNDIGRRITAFQYELLHELSFCPCSDEEVLLAVCTSDFAGAGVFQGVASGTSNHSPVVVSLRRLLRQKSRVFAWSGARGRRWSGRINVPAQCGVHAGGDAYLLTGSVHFGEAWLGCAPRYKDFLQLYTTAEKAGTNPCQIDTD</sequence>
<keyword evidence="6" id="KW-0732">Signal</keyword>
<evidence type="ECO:0000256" key="3">
    <source>
        <dbReference type="ARBA" id="ARBA00016272"/>
    </source>
</evidence>
<keyword evidence="4" id="KW-0964">Secreted</keyword>
<dbReference type="InterPro" id="IPR051998">
    <property type="entry name" value="Meteorin-like"/>
</dbReference>
<dbReference type="PANTHER" id="PTHR28593:SF1">
    <property type="entry name" value="METEORIN-LIKE PROTEIN"/>
    <property type="match status" value="1"/>
</dbReference>
<organism evidence="8 9">
    <name type="scientific">Mola mola</name>
    <name type="common">Ocean sunfish</name>
    <name type="synonym">Tetraodon mola</name>
    <dbReference type="NCBI Taxonomy" id="94237"/>
    <lineage>
        <taxon>Eukaryota</taxon>
        <taxon>Metazoa</taxon>
        <taxon>Chordata</taxon>
        <taxon>Craniata</taxon>
        <taxon>Vertebrata</taxon>
        <taxon>Euteleostomi</taxon>
        <taxon>Actinopterygii</taxon>
        <taxon>Neopterygii</taxon>
        <taxon>Teleostei</taxon>
        <taxon>Neoteleostei</taxon>
        <taxon>Acanthomorphata</taxon>
        <taxon>Eupercaria</taxon>
        <taxon>Tetraodontiformes</taxon>
        <taxon>Molidae</taxon>
        <taxon>Mola</taxon>
    </lineage>
</organism>
<dbReference type="PANTHER" id="PTHR28593">
    <property type="entry name" value="METEORIN-LIKE PROTEIN"/>
    <property type="match status" value="1"/>
</dbReference>
<reference evidence="8" key="1">
    <citation type="submission" date="2025-08" db="UniProtKB">
        <authorList>
            <consortium name="Ensembl"/>
        </authorList>
    </citation>
    <scope>IDENTIFICATION</scope>
</reference>
<evidence type="ECO:0000256" key="2">
    <source>
        <dbReference type="ARBA" id="ARBA00005669"/>
    </source>
</evidence>
<dbReference type="GO" id="GO:0097009">
    <property type="term" value="P:energy homeostasis"/>
    <property type="evidence" value="ECO:0007669"/>
    <property type="project" value="TreeGrafter"/>
</dbReference>
<dbReference type="STRING" id="94237.ENSMMOP00000028355"/>
<comment type="subcellular location">
    <subcellularLocation>
        <location evidence="1">Secreted</location>
    </subcellularLocation>
</comment>
<evidence type="ECO:0000256" key="5">
    <source>
        <dbReference type="ARBA" id="ARBA00022702"/>
    </source>
</evidence>
<evidence type="ECO:0000256" key="7">
    <source>
        <dbReference type="ARBA" id="ARBA00023157"/>
    </source>
</evidence>
<dbReference type="AlphaFoldDB" id="A0A3Q3XH97"/>
<dbReference type="Proteomes" id="UP000261620">
    <property type="component" value="Unplaced"/>
</dbReference>
<keyword evidence="7" id="KW-1015">Disulfide bond</keyword>
<keyword evidence="9" id="KW-1185">Reference proteome</keyword>
<proteinExistence type="inferred from homology"/>